<name>A0A9Q0CDX9_9POAL</name>
<protein>
    <recommendedName>
        <fullName evidence="2">Fungal lipase-type domain-containing protein</fullName>
    </recommendedName>
</protein>
<evidence type="ECO:0000313" key="4">
    <source>
        <dbReference type="Proteomes" id="UP001151287"/>
    </source>
</evidence>
<dbReference type="Gene3D" id="3.40.50.1820">
    <property type="entry name" value="alpha/beta hydrolase"/>
    <property type="match status" value="1"/>
</dbReference>
<dbReference type="OrthoDB" id="426718at2759"/>
<keyword evidence="4" id="KW-1185">Reference proteome</keyword>
<evidence type="ECO:0000256" key="1">
    <source>
        <dbReference type="SAM" id="SignalP"/>
    </source>
</evidence>
<evidence type="ECO:0000313" key="3">
    <source>
        <dbReference type="EMBL" id="KAJ1692153.1"/>
    </source>
</evidence>
<reference evidence="3" key="1">
    <citation type="journal article" date="2022" name="Cell">
        <title>Repeat-based holocentromeres influence genome architecture and karyotype evolution.</title>
        <authorList>
            <person name="Hofstatter P.G."/>
            <person name="Thangavel G."/>
            <person name="Lux T."/>
            <person name="Neumann P."/>
            <person name="Vondrak T."/>
            <person name="Novak P."/>
            <person name="Zhang M."/>
            <person name="Costa L."/>
            <person name="Castellani M."/>
            <person name="Scott A."/>
            <person name="Toegelov H."/>
            <person name="Fuchs J."/>
            <person name="Mata-Sucre Y."/>
            <person name="Dias Y."/>
            <person name="Vanzela A.L.L."/>
            <person name="Huettel B."/>
            <person name="Almeida C.C.S."/>
            <person name="Simkova H."/>
            <person name="Souza G."/>
            <person name="Pedrosa-Harand A."/>
            <person name="Macas J."/>
            <person name="Mayer K.F.X."/>
            <person name="Houben A."/>
            <person name="Marques A."/>
        </authorList>
    </citation>
    <scope>NUCLEOTIDE SEQUENCE</scope>
    <source>
        <strain evidence="3">RhyBre1mFocal</strain>
    </source>
</reference>
<dbReference type="InterPro" id="IPR002921">
    <property type="entry name" value="Fungal_lipase-type"/>
</dbReference>
<dbReference type="AlphaFoldDB" id="A0A9Q0CDX9"/>
<keyword evidence="1" id="KW-0732">Signal</keyword>
<gene>
    <name evidence="3" type="ORF">LUZ63_008851</name>
</gene>
<sequence length="365" mass="41123">MDQRGWLKIIALILLCFLPLSQGRGLGDFGFKREDSNQIYNKTLARILVEYASAVYTMDLTELFTWTCSRCGDLTEGFEVVEIIVDVQNCLQAYVGVSPDPNAIIIVFRGTQENSIQNWIEDLFWKQLDLNYPGMPDAMVHHGFYSAYHNTTLRPAVLRAVEKTRKLKGDVPIIVVGHSMGGAMASFCALDLVVNQGMEKVKLMTFGQPRIGNAVFASYFIEQVPDTIRVTHAHDIVPHLPPYYHYFPQKTYHHFPREVWLHDVGLGSLVYLIEQICDDSGEDPTCSRSVSGNSVKDHLVYLGVNMKAETWGTCRIVMDYSVLPYQMDLAGNVVLSKDMMRKESESQPIIQLDKQGSRVSGTSTI</sequence>
<dbReference type="PANTHER" id="PTHR45856:SF11">
    <property type="entry name" value="FUNGAL LIPASE-LIKE DOMAIN-CONTAINING PROTEIN"/>
    <property type="match status" value="1"/>
</dbReference>
<dbReference type="InterPro" id="IPR029058">
    <property type="entry name" value="AB_hydrolase_fold"/>
</dbReference>
<dbReference type="GO" id="GO:0006629">
    <property type="term" value="P:lipid metabolic process"/>
    <property type="evidence" value="ECO:0007669"/>
    <property type="project" value="InterPro"/>
</dbReference>
<dbReference type="SUPFAM" id="SSF53474">
    <property type="entry name" value="alpha/beta-Hydrolases"/>
    <property type="match status" value="1"/>
</dbReference>
<feature type="domain" description="Fungal lipase-type" evidence="2">
    <location>
        <begin position="106"/>
        <end position="243"/>
    </location>
</feature>
<evidence type="ECO:0000259" key="2">
    <source>
        <dbReference type="Pfam" id="PF01764"/>
    </source>
</evidence>
<feature type="chain" id="PRO_5040406051" description="Fungal lipase-type domain-containing protein" evidence="1">
    <location>
        <begin position="24"/>
        <end position="365"/>
    </location>
</feature>
<comment type="caution">
    <text evidence="3">The sequence shown here is derived from an EMBL/GenBank/DDBJ whole genome shotgun (WGS) entry which is preliminary data.</text>
</comment>
<dbReference type="Proteomes" id="UP001151287">
    <property type="component" value="Unassembled WGS sequence"/>
</dbReference>
<organism evidence="3 4">
    <name type="scientific">Rhynchospora breviuscula</name>
    <dbReference type="NCBI Taxonomy" id="2022672"/>
    <lineage>
        <taxon>Eukaryota</taxon>
        <taxon>Viridiplantae</taxon>
        <taxon>Streptophyta</taxon>
        <taxon>Embryophyta</taxon>
        <taxon>Tracheophyta</taxon>
        <taxon>Spermatophyta</taxon>
        <taxon>Magnoliopsida</taxon>
        <taxon>Liliopsida</taxon>
        <taxon>Poales</taxon>
        <taxon>Cyperaceae</taxon>
        <taxon>Cyperoideae</taxon>
        <taxon>Rhynchosporeae</taxon>
        <taxon>Rhynchospora</taxon>
    </lineage>
</organism>
<feature type="signal peptide" evidence="1">
    <location>
        <begin position="1"/>
        <end position="23"/>
    </location>
</feature>
<accession>A0A9Q0CDX9</accession>
<proteinExistence type="predicted"/>
<dbReference type="EMBL" id="JAMQYH010000003">
    <property type="protein sequence ID" value="KAJ1692153.1"/>
    <property type="molecule type" value="Genomic_DNA"/>
</dbReference>
<dbReference type="InterPro" id="IPR051218">
    <property type="entry name" value="Sec_MonoDiacylglyc_Lipase"/>
</dbReference>
<dbReference type="PANTHER" id="PTHR45856">
    <property type="entry name" value="ALPHA/BETA-HYDROLASES SUPERFAMILY PROTEIN"/>
    <property type="match status" value="1"/>
</dbReference>
<dbReference type="CDD" id="cd00519">
    <property type="entry name" value="Lipase_3"/>
    <property type="match status" value="1"/>
</dbReference>
<dbReference type="Pfam" id="PF01764">
    <property type="entry name" value="Lipase_3"/>
    <property type="match status" value="1"/>
</dbReference>